<feature type="domain" description="SRCR" evidence="3">
    <location>
        <begin position="377"/>
        <end position="475"/>
    </location>
</feature>
<dbReference type="InterPro" id="IPR020864">
    <property type="entry name" value="MACPF"/>
</dbReference>
<dbReference type="GeneID" id="106160612"/>
<sequence>MSMIMPYVIPMLLGRTFDIRTDKPGIDIFPHTALQAGGPNGMKIINRRITDARYKLVDSSKEARDFLQVEGELSVKLKTGLINVDGMGSYLRDTTSRTKYVEILAKVHYETETHTLLSTTPNSDWKMNHQDVLGTHYARSVTYGGDLIASLRFTAENSADREHIKAALSAGLRAGGALDVNVKGKFEKLENDLKGRSSLEIQYFANVQVPGVATDINGLMSLINDFEKHVKLVDNGRGVPIRMELVPLSSLDSNYKNVFRQASFESYIDELESKFDDVRTTTSSFNEWATKLPSLNSAQTQLIHDFSKALRDVRHTFYNVIDQLDVSQDGSYQQFTPAFNAYAANGLDIPGKYNREFQKLKQQIEQALAKPQIGGTIRTAIPGRPQEPNPDRSGGAIQVAYQGDWAALCYTGKSHASLACAELGYGKLYLIAQSAPWYGFQNWVRANCKGQETILSECTLQKINGCTSALFVKCMDGANFGR</sequence>
<feature type="disulfide bond" evidence="2">
    <location>
        <begin position="448"/>
        <end position="458"/>
    </location>
</feature>
<gene>
    <name evidence="5" type="primary">LOC106160612</name>
</gene>
<accession>A0A1S3I371</accession>
<dbReference type="AlphaFoldDB" id="A0A1S3I371"/>
<dbReference type="Gene3D" id="3.10.250.10">
    <property type="entry name" value="SRCR-like domain"/>
    <property type="match status" value="1"/>
</dbReference>
<organism evidence="4 5">
    <name type="scientific">Lingula anatina</name>
    <name type="common">Brachiopod</name>
    <name type="synonym">Lingula unguis</name>
    <dbReference type="NCBI Taxonomy" id="7574"/>
    <lineage>
        <taxon>Eukaryota</taxon>
        <taxon>Metazoa</taxon>
        <taxon>Spiralia</taxon>
        <taxon>Lophotrochozoa</taxon>
        <taxon>Brachiopoda</taxon>
        <taxon>Linguliformea</taxon>
        <taxon>Lingulata</taxon>
        <taxon>Lingulida</taxon>
        <taxon>Linguloidea</taxon>
        <taxon>Lingulidae</taxon>
        <taxon>Lingula</taxon>
    </lineage>
</organism>
<keyword evidence="1 2" id="KW-1015">Disulfide bond</keyword>
<dbReference type="InterPro" id="IPR036772">
    <property type="entry name" value="SRCR-like_dom_sf"/>
</dbReference>
<dbReference type="KEGG" id="lak:106160612"/>
<dbReference type="Proteomes" id="UP000085678">
    <property type="component" value="Unplaced"/>
</dbReference>
<dbReference type="InterPro" id="IPR001190">
    <property type="entry name" value="SRCR"/>
</dbReference>
<reference evidence="5" key="1">
    <citation type="submission" date="2025-08" db="UniProtKB">
        <authorList>
            <consortium name="RefSeq"/>
        </authorList>
    </citation>
    <scope>IDENTIFICATION</scope>
    <source>
        <tissue evidence="5">Gonads</tissue>
    </source>
</reference>
<comment type="caution">
    <text evidence="2">Lacks conserved residue(s) required for the propagation of feature annotation.</text>
</comment>
<evidence type="ECO:0000259" key="3">
    <source>
        <dbReference type="PROSITE" id="PS50287"/>
    </source>
</evidence>
<dbReference type="OrthoDB" id="6423392at2759"/>
<dbReference type="PANTHER" id="PTHR31594:SF14">
    <property type="entry name" value="FIBRONECTIN TYPE-III DOMAIN-CONTAINING PROTEIN"/>
    <property type="match status" value="1"/>
</dbReference>
<dbReference type="InParanoid" id="A0A1S3I371"/>
<proteinExistence type="predicted"/>
<evidence type="ECO:0000313" key="4">
    <source>
        <dbReference type="Proteomes" id="UP000085678"/>
    </source>
</evidence>
<dbReference type="RefSeq" id="XP_013392717.1">
    <property type="nucleotide sequence ID" value="XM_013537263.1"/>
</dbReference>
<dbReference type="SMART" id="SM00202">
    <property type="entry name" value="SR"/>
    <property type="match status" value="1"/>
</dbReference>
<evidence type="ECO:0000256" key="2">
    <source>
        <dbReference type="PROSITE-ProRule" id="PRU00196"/>
    </source>
</evidence>
<protein>
    <submittedName>
        <fullName evidence="5">Uncharacterized protein LOC106160612</fullName>
    </submittedName>
</protein>
<dbReference type="PROSITE" id="PS50287">
    <property type="entry name" value="SRCR_2"/>
    <property type="match status" value="1"/>
</dbReference>
<dbReference type="SUPFAM" id="SSF56487">
    <property type="entry name" value="SRCR-like"/>
    <property type="match status" value="1"/>
</dbReference>
<keyword evidence="4" id="KW-1185">Reference proteome</keyword>
<dbReference type="GO" id="GO:0016020">
    <property type="term" value="C:membrane"/>
    <property type="evidence" value="ECO:0007669"/>
    <property type="project" value="InterPro"/>
</dbReference>
<evidence type="ECO:0000256" key="1">
    <source>
        <dbReference type="ARBA" id="ARBA00023157"/>
    </source>
</evidence>
<dbReference type="PANTHER" id="PTHR31594">
    <property type="entry name" value="AIG1-TYPE G DOMAIN-CONTAINING PROTEIN"/>
    <property type="match status" value="1"/>
</dbReference>
<name>A0A1S3I371_LINAN</name>
<dbReference type="Pfam" id="PF00530">
    <property type="entry name" value="SRCR"/>
    <property type="match status" value="1"/>
</dbReference>
<evidence type="ECO:0000313" key="5">
    <source>
        <dbReference type="RefSeq" id="XP_013392717.1"/>
    </source>
</evidence>
<dbReference type="Pfam" id="PF01823">
    <property type="entry name" value="MACPF"/>
    <property type="match status" value="1"/>
</dbReference>
<dbReference type="InterPro" id="IPR052090">
    <property type="entry name" value="Cytolytic_pore-forming_toxin"/>
</dbReference>